<name>A0A914YH74_9BILA</name>
<sequence>MRRSNTSSRRTGIVGIAGSKRDYFLAGETGAIWSLNADSLIVQPIGNDSDGIEQLYTSLNGFIAVTPEKEFKSIAKDAITSEYFLAGHKTTSDICFRDSLILFIDTVEATNAGPLLGYDLIEESLVLREDSQKYLAIDINEESEVVAFNSKYEIDIFQFAD</sequence>
<proteinExistence type="predicted"/>
<dbReference type="AlphaFoldDB" id="A0A914YH74"/>
<evidence type="ECO:0000313" key="2">
    <source>
        <dbReference type="WBParaSite" id="PSU_v2.g19671.t1"/>
    </source>
</evidence>
<organism evidence="1 2">
    <name type="scientific">Panagrolaimus superbus</name>
    <dbReference type="NCBI Taxonomy" id="310955"/>
    <lineage>
        <taxon>Eukaryota</taxon>
        <taxon>Metazoa</taxon>
        <taxon>Ecdysozoa</taxon>
        <taxon>Nematoda</taxon>
        <taxon>Chromadorea</taxon>
        <taxon>Rhabditida</taxon>
        <taxon>Tylenchina</taxon>
        <taxon>Panagrolaimomorpha</taxon>
        <taxon>Panagrolaimoidea</taxon>
        <taxon>Panagrolaimidae</taxon>
        <taxon>Panagrolaimus</taxon>
    </lineage>
</organism>
<accession>A0A914YH74</accession>
<dbReference type="Proteomes" id="UP000887577">
    <property type="component" value="Unplaced"/>
</dbReference>
<evidence type="ECO:0000313" key="1">
    <source>
        <dbReference type="Proteomes" id="UP000887577"/>
    </source>
</evidence>
<protein>
    <submittedName>
        <fullName evidence="2">Phytase-like domain-containing protein</fullName>
    </submittedName>
</protein>
<dbReference type="WBParaSite" id="PSU_v2.g19671.t1">
    <property type="protein sequence ID" value="PSU_v2.g19671.t1"/>
    <property type="gene ID" value="PSU_v2.g19671"/>
</dbReference>
<reference evidence="2" key="1">
    <citation type="submission" date="2022-11" db="UniProtKB">
        <authorList>
            <consortium name="WormBaseParasite"/>
        </authorList>
    </citation>
    <scope>IDENTIFICATION</scope>
</reference>
<keyword evidence="1" id="KW-1185">Reference proteome</keyword>